<dbReference type="EMBL" id="LRGB01001005">
    <property type="protein sequence ID" value="KZS14144.1"/>
    <property type="molecule type" value="Genomic_DNA"/>
</dbReference>
<evidence type="ECO:0000256" key="1">
    <source>
        <dbReference type="SAM" id="MobiDB-lite"/>
    </source>
</evidence>
<evidence type="ECO:0000313" key="3">
    <source>
        <dbReference type="Proteomes" id="UP000076858"/>
    </source>
</evidence>
<reference evidence="2 3" key="1">
    <citation type="submission" date="2016-03" db="EMBL/GenBank/DDBJ databases">
        <title>EvidentialGene: Evidence-directed Construction of Genes on Genomes.</title>
        <authorList>
            <person name="Gilbert D.G."/>
            <person name="Choi J.-H."/>
            <person name="Mockaitis K."/>
            <person name="Colbourne J."/>
            <person name="Pfrender M."/>
        </authorList>
    </citation>
    <scope>NUCLEOTIDE SEQUENCE [LARGE SCALE GENOMIC DNA]</scope>
    <source>
        <strain evidence="2 3">Xinb3</strain>
        <tissue evidence="2">Complete organism</tissue>
    </source>
</reference>
<proteinExistence type="predicted"/>
<name>A0A164XEK9_9CRUS</name>
<accession>A0A164XEK9</accession>
<dbReference type="Proteomes" id="UP000076858">
    <property type="component" value="Unassembled WGS sequence"/>
</dbReference>
<gene>
    <name evidence="2" type="ORF">APZ42_020823</name>
</gene>
<keyword evidence="3" id="KW-1185">Reference proteome</keyword>
<comment type="caution">
    <text evidence="2">The sequence shown here is derived from an EMBL/GenBank/DDBJ whole genome shotgun (WGS) entry which is preliminary data.</text>
</comment>
<sequence length="236" mass="26477">MNCNGRLISFWVHSFWHKKCREDSESLTQGTYCLDGSCGGRCIPCQDFLRQPLSSLDRAKREEDCGHCLIGTVSEELPEMHRVFRGKKVAKVSTQSFTIFGWTIRDFVNCILSAIVYIFCEKMLPVIWHCKWFGKSPPTSDNVNGVAESKPSFNLDGKNEDKTTQPLTLNVQPNEERSENPPERVMNNIKASTPLPTSNSVAYSNEEEPGGSENGSEEHNGESCNEQLPLEIVVLS</sequence>
<evidence type="ECO:0000313" key="2">
    <source>
        <dbReference type="EMBL" id="KZS14144.1"/>
    </source>
</evidence>
<feature type="region of interest" description="Disordered" evidence="1">
    <location>
        <begin position="141"/>
        <end position="229"/>
    </location>
</feature>
<feature type="compositionally biased region" description="Polar residues" evidence="1">
    <location>
        <begin position="189"/>
        <end position="203"/>
    </location>
</feature>
<organism evidence="2 3">
    <name type="scientific">Daphnia magna</name>
    <dbReference type="NCBI Taxonomy" id="35525"/>
    <lineage>
        <taxon>Eukaryota</taxon>
        <taxon>Metazoa</taxon>
        <taxon>Ecdysozoa</taxon>
        <taxon>Arthropoda</taxon>
        <taxon>Crustacea</taxon>
        <taxon>Branchiopoda</taxon>
        <taxon>Diplostraca</taxon>
        <taxon>Cladocera</taxon>
        <taxon>Anomopoda</taxon>
        <taxon>Daphniidae</taxon>
        <taxon>Daphnia</taxon>
    </lineage>
</organism>
<dbReference type="AlphaFoldDB" id="A0A164XEK9"/>
<protein>
    <submittedName>
        <fullName evidence="2">Uncharacterized protein</fullName>
    </submittedName>
</protein>